<dbReference type="AlphaFoldDB" id="A0A2S1LAM1"/>
<dbReference type="GO" id="GO:0016616">
    <property type="term" value="F:oxidoreductase activity, acting on the CH-OH group of donors, NAD or NADP as acceptor"/>
    <property type="evidence" value="ECO:0007669"/>
    <property type="project" value="UniProtKB-ARBA"/>
</dbReference>
<evidence type="ECO:0000313" key="6">
    <source>
        <dbReference type="Proteomes" id="UP000244527"/>
    </source>
</evidence>
<dbReference type="PRINTS" id="PR00080">
    <property type="entry name" value="SDRFAMILY"/>
</dbReference>
<reference evidence="5 6" key="1">
    <citation type="submission" date="2017-04" db="EMBL/GenBank/DDBJ databases">
        <title>Compelte genome sequence of WV33.</title>
        <authorList>
            <person name="Lee P.C."/>
        </authorList>
    </citation>
    <scope>NUCLEOTIDE SEQUENCE [LARGE SCALE GENOMIC DNA]</scope>
    <source>
        <strain evidence="5 6">WV33</strain>
    </source>
</reference>
<dbReference type="OrthoDB" id="9775296at2"/>
<name>A0A2S1LAM1_9FLAO</name>
<gene>
    <name evidence="5" type="ORF">FFWV33_04040</name>
</gene>
<protein>
    <submittedName>
        <fullName evidence="5">Oxidoreductase</fullName>
    </submittedName>
</protein>
<dbReference type="InterPro" id="IPR002347">
    <property type="entry name" value="SDR_fam"/>
</dbReference>
<dbReference type="SUPFAM" id="SSF51735">
    <property type="entry name" value="NAD(P)-binding Rossmann-fold domains"/>
    <property type="match status" value="1"/>
</dbReference>
<dbReference type="PANTHER" id="PTHR43115">
    <property type="entry name" value="DEHYDROGENASE/REDUCTASE SDR FAMILY MEMBER 11"/>
    <property type="match status" value="1"/>
</dbReference>
<proteinExistence type="inferred from homology"/>
<dbReference type="PANTHER" id="PTHR43115:SF4">
    <property type="entry name" value="DEHYDROGENASE_REDUCTASE SDR FAMILY MEMBER 11"/>
    <property type="match status" value="1"/>
</dbReference>
<dbReference type="PRINTS" id="PR00081">
    <property type="entry name" value="GDHRDH"/>
</dbReference>
<dbReference type="SMART" id="SM00822">
    <property type="entry name" value="PKS_KR"/>
    <property type="match status" value="1"/>
</dbReference>
<feature type="domain" description="Ketoreductase" evidence="4">
    <location>
        <begin position="8"/>
        <end position="192"/>
    </location>
</feature>
<dbReference type="Pfam" id="PF00106">
    <property type="entry name" value="adh_short"/>
    <property type="match status" value="1"/>
</dbReference>
<dbReference type="FunFam" id="3.40.50.720:FF:000047">
    <property type="entry name" value="NADP-dependent L-serine/L-allo-threonine dehydrogenase"/>
    <property type="match status" value="1"/>
</dbReference>
<dbReference type="InterPro" id="IPR057326">
    <property type="entry name" value="KR_dom"/>
</dbReference>
<dbReference type="InterPro" id="IPR036291">
    <property type="entry name" value="NAD(P)-bd_dom_sf"/>
</dbReference>
<evidence type="ECO:0000256" key="3">
    <source>
        <dbReference type="RuleBase" id="RU000363"/>
    </source>
</evidence>
<evidence type="ECO:0000259" key="4">
    <source>
        <dbReference type="SMART" id="SM00822"/>
    </source>
</evidence>
<sequence length="247" mass="26276">MKNNIEGKVVVITGGSSGLGEATARYLAEKGAQIVLGARRIEKLEKIAKDIRKSGGAIEVLKTDVTKANEVKALVKKAIDSFGKIDVMINNAGIMPLAPLAALKVDEWDSMIDVNIKGVLYGIAAALPEFQKQKSGHFINLASVAGLNVSPGGAVYSSGTKFAVRAISEGLRKEVGKDIRTTILTPGLIDSELQLGSSDEATSQFVQQVYKDAIPAISIAKAVAYVIEQPDDVDINELVIRPTVQEF</sequence>
<accession>A0A2S1LAM1</accession>
<evidence type="ECO:0000313" key="5">
    <source>
        <dbReference type="EMBL" id="AWG20767.1"/>
    </source>
</evidence>
<comment type="similarity">
    <text evidence="1 3">Belongs to the short-chain dehydrogenases/reductases (SDR) family.</text>
</comment>
<keyword evidence="6" id="KW-1185">Reference proteome</keyword>
<organism evidence="5 6">
    <name type="scientific">Flavobacterium faecale</name>
    <dbReference type="NCBI Taxonomy" id="1355330"/>
    <lineage>
        <taxon>Bacteria</taxon>
        <taxon>Pseudomonadati</taxon>
        <taxon>Bacteroidota</taxon>
        <taxon>Flavobacteriia</taxon>
        <taxon>Flavobacteriales</taxon>
        <taxon>Flavobacteriaceae</taxon>
        <taxon>Flavobacterium</taxon>
    </lineage>
</organism>
<dbReference type="Proteomes" id="UP000244527">
    <property type="component" value="Chromosome"/>
</dbReference>
<dbReference type="RefSeq" id="WP_108739725.1">
    <property type="nucleotide sequence ID" value="NZ_CP020918.1"/>
</dbReference>
<dbReference type="Gene3D" id="3.40.50.720">
    <property type="entry name" value="NAD(P)-binding Rossmann-like Domain"/>
    <property type="match status" value="1"/>
</dbReference>
<dbReference type="EMBL" id="CP020918">
    <property type="protein sequence ID" value="AWG20767.1"/>
    <property type="molecule type" value="Genomic_DNA"/>
</dbReference>
<evidence type="ECO:0000256" key="2">
    <source>
        <dbReference type="ARBA" id="ARBA00023002"/>
    </source>
</evidence>
<evidence type="ECO:0000256" key="1">
    <source>
        <dbReference type="ARBA" id="ARBA00006484"/>
    </source>
</evidence>
<keyword evidence="2" id="KW-0560">Oxidoreductase</keyword>
<dbReference type="KEGG" id="ffa:FFWV33_04040"/>